<feature type="binding site" evidence="13">
    <location>
        <position position="382"/>
    </location>
    <ligand>
        <name>L-serine</name>
        <dbReference type="ChEBI" id="CHEBI:33384"/>
    </ligand>
</feature>
<evidence type="ECO:0000256" key="8">
    <source>
        <dbReference type="ARBA" id="ARBA00022917"/>
    </source>
</evidence>
<dbReference type="PIRSF" id="PIRSF001529">
    <property type="entry name" value="Ser-tRNA-synth_IIa"/>
    <property type="match status" value="1"/>
</dbReference>
<name>A0A4Q0I172_9FIRM</name>
<feature type="binding site" evidence="12">
    <location>
        <begin position="230"/>
        <end position="232"/>
    </location>
    <ligand>
        <name>L-serine</name>
        <dbReference type="ChEBI" id="CHEBI:33384"/>
    </ligand>
</feature>
<dbReference type="InterPro" id="IPR045864">
    <property type="entry name" value="aa-tRNA-synth_II/BPL/LPL"/>
</dbReference>
<dbReference type="InterPro" id="IPR006195">
    <property type="entry name" value="aa-tRNA-synth_II"/>
</dbReference>
<keyword evidence="18" id="KW-1185">Reference proteome</keyword>
<dbReference type="NCBIfam" id="TIGR00414">
    <property type="entry name" value="serS"/>
    <property type="match status" value="1"/>
</dbReference>
<accession>A0A4Q0I172</accession>
<evidence type="ECO:0000256" key="2">
    <source>
        <dbReference type="ARBA" id="ARBA00005045"/>
    </source>
</evidence>
<comment type="subunit">
    <text evidence="12">Homodimer. The tRNA molecule binds across the dimer.</text>
</comment>
<dbReference type="SUPFAM" id="SSF46589">
    <property type="entry name" value="tRNA-binding arm"/>
    <property type="match status" value="1"/>
</dbReference>
<evidence type="ECO:0000256" key="10">
    <source>
        <dbReference type="ARBA" id="ARBA00047929"/>
    </source>
</evidence>
<organism evidence="17 18">
    <name type="scientific">Acetivibrio mesophilus</name>
    <dbReference type="NCBI Taxonomy" id="2487273"/>
    <lineage>
        <taxon>Bacteria</taxon>
        <taxon>Bacillati</taxon>
        <taxon>Bacillota</taxon>
        <taxon>Clostridia</taxon>
        <taxon>Eubacteriales</taxon>
        <taxon>Oscillospiraceae</taxon>
        <taxon>Acetivibrio</taxon>
    </lineage>
</organism>
<comment type="function">
    <text evidence="12">Catalyzes the attachment of serine to tRNA(Ser). Is also able to aminoacylate tRNA(Sec) with serine, to form the misacylated tRNA L-seryl-tRNA(Sec), which will be further converted into selenocysteinyl-tRNA(Sec).</text>
</comment>
<dbReference type="InterPro" id="IPR015866">
    <property type="entry name" value="Ser-tRNA-synth_1_N"/>
</dbReference>
<gene>
    <name evidence="12" type="primary">serS</name>
    <name evidence="17" type="ORF">EFD62_15640</name>
</gene>
<dbReference type="Gene3D" id="1.10.287.40">
    <property type="entry name" value="Serine-tRNA synthetase, tRNA binding domain"/>
    <property type="match status" value="1"/>
</dbReference>
<dbReference type="EC" id="6.1.1.11" evidence="12"/>
<dbReference type="SUPFAM" id="SSF55681">
    <property type="entry name" value="Class II aaRS and biotin synthetases"/>
    <property type="match status" value="1"/>
</dbReference>
<feature type="binding site" evidence="12 13">
    <location>
        <position position="284"/>
    </location>
    <ligand>
        <name>L-serine</name>
        <dbReference type="ChEBI" id="CHEBI:33384"/>
    </ligand>
</feature>
<feature type="binding site" evidence="12">
    <location>
        <position position="384"/>
    </location>
    <ligand>
        <name>L-serine</name>
        <dbReference type="ChEBI" id="CHEBI:33384"/>
    </ligand>
</feature>
<feature type="domain" description="Aminoacyl-transfer RNA synthetases class-II family profile" evidence="16">
    <location>
        <begin position="171"/>
        <end position="409"/>
    </location>
</feature>
<keyword evidence="6 12" id="KW-0547">Nucleotide-binding</keyword>
<dbReference type="GO" id="GO:0005737">
    <property type="term" value="C:cytoplasm"/>
    <property type="evidence" value="ECO:0007669"/>
    <property type="project" value="UniProtKB-SubCell"/>
</dbReference>
<evidence type="ECO:0000256" key="14">
    <source>
        <dbReference type="PIRSR" id="PIRSR001529-2"/>
    </source>
</evidence>
<dbReference type="GO" id="GO:0005524">
    <property type="term" value="F:ATP binding"/>
    <property type="evidence" value="ECO:0007669"/>
    <property type="project" value="UniProtKB-UniRule"/>
</dbReference>
<keyword evidence="8 12" id="KW-0648">Protein biosynthesis</keyword>
<keyword evidence="5 12" id="KW-0436">Ligase</keyword>
<dbReference type="GO" id="GO:0140096">
    <property type="term" value="F:catalytic activity, acting on a protein"/>
    <property type="evidence" value="ECO:0007669"/>
    <property type="project" value="UniProtKB-ARBA"/>
</dbReference>
<dbReference type="InterPro" id="IPR042103">
    <property type="entry name" value="SerRS_1_N_sf"/>
</dbReference>
<keyword evidence="15" id="KW-0175">Coiled coil</keyword>
<feature type="coiled-coil region" evidence="15">
    <location>
        <begin position="30"/>
        <end position="95"/>
    </location>
</feature>
<comment type="domain">
    <text evidence="12">Consists of two distinct domains, a catalytic core and a N-terminal extension that is involved in tRNA binding.</text>
</comment>
<keyword evidence="9 12" id="KW-0030">Aminoacyl-tRNA synthetase</keyword>
<comment type="subcellular location">
    <subcellularLocation>
        <location evidence="1 12">Cytoplasm</location>
    </subcellularLocation>
</comment>
<comment type="similarity">
    <text evidence="3 12">Belongs to the class-II aminoacyl-tRNA synthetase family. Type-1 seryl-tRNA synthetase subfamily.</text>
</comment>
<sequence>MLDIKLIRSNPEILKKALQKRKDNFDVEELLNLDEKRRKVLVEVEQLKSKQNENSKLIPKYKKEGKDVASLMDEMKSLSEKVKVLDSEVRQIDDELNAILLTIPNIPNDSVPMGDSDEDNVEIRKWGEPRKFDFTPKAHWEIGENLDILDFSKAAKVTGARFTFYKGLGARLERALMNFMLDLHVDKHGYKEVFPPFMVHRNSMIGTGQLPKFEEDAFKVNDTEYFLIPTAEVPVTNMYRDQIIDIKDLPIKHAAYSACFRAEAGAAGRDTRGLIRQHQFNKVELVKFTTPETSYEELEKLTKDAEEVLQILGIPYRVVKICVGDLGFTAAMKYDIEVWMPSYNRYVEISSCSNFEDFQARRAGIKFRRGPNEKPEFVHTLNGSGVAIGRTTACILENYQQEDGSVVVPEALREYLRGISVIK</sequence>
<protein>
    <recommendedName>
        <fullName evidence="12">Serine--tRNA ligase</fullName>
        <ecNumber evidence="12">6.1.1.11</ecNumber>
    </recommendedName>
    <alternativeName>
        <fullName evidence="12">Seryl-tRNA synthetase</fullName>
        <shortName evidence="12">SerRS</shortName>
    </alternativeName>
    <alternativeName>
        <fullName evidence="12">Seryl-tRNA(Ser/Sec) synthetase</fullName>
    </alternativeName>
</protein>
<evidence type="ECO:0000256" key="12">
    <source>
        <dbReference type="HAMAP-Rule" id="MF_00176"/>
    </source>
</evidence>
<feature type="binding site" evidence="12 14">
    <location>
        <begin position="261"/>
        <end position="263"/>
    </location>
    <ligand>
        <name>ATP</name>
        <dbReference type="ChEBI" id="CHEBI:30616"/>
    </ligand>
</feature>
<evidence type="ECO:0000256" key="7">
    <source>
        <dbReference type="ARBA" id="ARBA00022840"/>
    </source>
</evidence>
<dbReference type="GO" id="GO:0004828">
    <property type="term" value="F:serine-tRNA ligase activity"/>
    <property type="evidence" value="ECO:0007669"/>
    <property type="project" value="UniProtKB-UniRule"/>
</dbReference>
<evidence type="ECO:0000256" key="13">
    <source>
        <dbReference type="PIRSR" id="PIRSR001529-1"/>
    </source>
</evidence>
<dbReference type="OrthoDB" id="9804647at2"/>
<dbReference type="InterPro" id="IPR002314">
    <property type="entry name" value="aa-tRNA-synt_IIb"/>
</dbReference>
<keyword evidence="4 12" id="KW-0963">Cytoplasm</keyword>
<comment type="caution">
    <text evidence="12">Lacks conserved residue(s) required for the propagation of feature annotation.</text>
</comment>
<dbReference type="Pfam" id="PF00587">
    <property type="entry name" value="tRNA-synt_2b"/>
    <property type="match status" value="1"/>
</dbReference>
<dbReference type="UniPathway" id="UPA00906">
    <property type="reaction ID" value="UER00895"/>
</dbReference>
<evidence type="ECO:0000313" key="17">
    <source>
        <dbReference type="EMBL" id="RXE57821.1"/>
    </source>
</evidence>
<comment type="catalytic activity">
    <reaction evidence="11 12">
        <text>tRNA(Ser) + L-serine + ATP = L-seryl-tRNA(Ser) + AMP + diphosphate + H(+)</text>
        <dbReference type="Rhea" id="RHEA:12292"/>
        <dbReference type="Rhea" id="RHEA-COMP:9669"/>
        <dbReference type="Rhea" id="RHEA-COMP:9703"/>
        <dbReference type="ChEBI" id="CHEBI:15378"/>
        <dbReference type="ChEBI" id="CHEBI:30616"/>
        <dbReference type="ChEBI" id="CHEBI:33019"/>
        <dbReference type="ChEBI" id="CHEBI:33384"/>
        <dbReference type="ChEBI" id="CHEBI:78442"/>
        <dbReference type="ChEBI" id="CHEBI:78533"/>
        <dbReference type="ChEBI" id="CHEBI:456215"/>
        <dbReference type="EC" id="6.1.1.11"/>
    </reaction>
</comment>
<dbReference type="HAMAP" id="MF_00176">
    <property type="entry name" value="Ser_tRNA_synth_type1"/>
    <property type="match status" value="1"/>
</dbReference>
<evidence type="ECO:0000256" key="11">
    <source>
        <dbReference type="ARBA" id="ARBA00048823"/>
    </source>
</evidence>
<reference evidence="18" key="1">
    <citation type="submission" date="2018-11" db="EMBL/GenBank/DDBJ databases">
        <title>Genome sequencing of a novel mesophilic and cellulolytic organism within the genus Hungateiclostridium.</title>
        <authorList>
            <person name="Rettenmaier R."/>
            <person name="Liebl W."/>
            <person name="Zverlov V."/>
        </authorList>
    </citation>
    <scope>NUCLEOTIDE SEQUENCE [LARGE SCALE GENOMIC DNA]</scope>
    <source>
        <strain evidence="18">N2K1</strain>
    </source>
</reference>
<dbReference type="Pfam" id="PF02403">
    <property type="entry name" value="Seryl_tRNA_N"/>
    <property type="match status" value="1"/>
</dbReference>
<dbReference type="PANTHER" id="PTHR43697:SF1">
    <property type="entry name" value="SERINE--TRNA LIGASE"/>
    <property type="match status" value="1"/>
</dbReference>
<evidence type="ECO:0000313" key="18">
    <source>
        <dbReference type="Proteomes" id="UP000289166"/>
    </source>
</evidence>
<feature type="binding site" evidence="13">
    <location>
        <position position="230"/>
    </location>
    <ligand>
        <name>L-serine</name>
        <dbReference type="ChEBI" id="CHEBI:33384"/>
    </ligand>
</feature>
<dbReference type="InterPro" id="IPR002317">
    <property type="entry name" value="Ser-tRNA-ligase_type_1"/>
</dbReference>
<dbReference type="PANTHER" id="PTHR43697">
    <property type="entry name" value="SERYL-TRNA SYNTHETASE"/>
    <property type="match status" value="1"/>
</dbReference>
<evidence type="ECO:0000256" key="4">
    <source>
        <dbReference type="ARBA" id="ARBA00022490"/>
    </source>
</evidence>
<feature type="binding site" evidence="12 14">
    <location>
        <begin position="348"/>
        <end position="351"/>
    </location>
    <ligand>
        <name>ATP</name>
        <dbReference type="ChEBI" id="CHEBI:30616"/>
    </ligand>
</feature>
<evidence type="ECO:0000256" key="3">
    <source>
        <dbReference type="ARBA" id="ARBA00010728"/>
    </source>
</evidence>
<dbReference type="Proteomes" id="UP000289166">
    <property type="component" value="Unassembled WGS sequence"/>
</dbReference>
<dbReference type="PRINTS" id="PR00981">
    <property type="entry name" value="TRNASYNTHSER"/>
</dbReference>
<keyword evidence="7 12" id="KW-0067">ATP-binding</keyword>
<proteinExistence type="inferred from homology"/>
<dbReference type="Gene3D" id="3.30.930.10">
    <property type="entry name" value="Bira Bifunctional Protein, Domain 2"/>
    <property type="match status" value="1"/>
</dbReference>
<evidence type="ECO:0000256" key="15">
    <source>
        <dbReference type="SAM" id="Coils"/>
    </source>
</evidence>
<evidence type="ECO:0000256" key="6">
    <source>
        <dbReference type="ARBA" id="ARBA00022741"/>
    </source>
</evidence>
<dbReference type="AlphaFoldDB" id="A0A4Q0I172"/>
<dbReference type="GO" id="GO:0016260">
    <property type="term" value="P:selenocysteine biosynthetic process"/>
    <property type="evidence" value="ECO:0007669"/>
    <property type="project" value="UniProtKB-UniRule"/>
</dbReference>
<evidence type="ECO:0000256" key="5">
    <source>
        <dbReference type="ARBA" id="ARBA00022598"/>
    </source>
</evidence>
<evidence type="ECO:0000256" key="1">
    <source>
        <dbReference type="ARBA" id="ARBA00004496"/>
    </source>
</evidence>
<comment type="catalytic activity">
    <reaction evidence="10 12">
        <text>tRNA(Sec) + L-serine + ATP = L-seryl-tRNA(Sec) + AMP + diphosphate + H(+)</text>
        <dbReference type="Rhea" id="RHEA:42580"/>
        <dbReference type="Rhea" id="RHEA-COMP:9742"/>
        <dbReference type="Rhea" id="RHEA-COMP:10128"/>
        <dbReference type="ChEBI" id="CHEBI:15378"/>
        <dbReference type="ChEBI" id="CHEBI:30616"/>
        <dbReference type="ChEBI" id="CHEBI:33019"/>
        <dbReference type="ChEBI" id="CHEBI:33384"/>
        <dbReference type="ChEBI" id="CHEBI:78442"/>
        <dbReference type="ChEBI" id="CHEBI:78533"/>
        <dbReference type="ChEBI" id="CHEBI:456215"/>
        <dbReference type="EC" id="6.1.1.11"/>
    </reaction>
</comment>
<dbReference type="InterPro" id="IPR033729">
    <property type="entry name" value="SerRS_core"/>
</dbReference>
<dbReference type="InterPro" id="IPR010978">
    <property type="entry name" value="tRNA-bd_arm"/>
</dbReference>
<dbReference type="PROSITE" id="PS50862">
    <property type="entry name" value="AA_TRNA_LIGASE_II"/>
    <property type="match status" value="1"/>
</dbReference>
<dbReference type="GO" id="GO:0006434">
    <property type="term" value="P:seryl-tRNA aminoacylation"/>
    <property type="evidence" value="ECO:0007669"/>
    <property type="project" value="UniProtKB-UniRule"/>
</dbReference>
<comment type="pathway">
    <text evidence="2 12">Aminoacyl-tRNA biosynthesis; selenocysteinyl-tRNA(Sec) biosynthesis; L-seryl-tRNA(Sec) from L-serine and tRNA(Sec): step 1/1.</text>
</comment>
<dbReference type="CDD" id="cd00770">
    <property type="entry name" value="SerRS_core"/>
    <property type="match status" value="1"/>
</dbReference>
<comment type="caution">
    <text evidence="17">The sequence shown here is derived from an EMBL/GenBank/DDBJ whole genome shotgun (WGS) entry which is preliminary data.</text>
</comment>
<dbReference type="RefSeq" id="WP_128706435.1">
    <property type="nucleotide sequence ID" value="NZ_RLII01000034.1"/>
</dbReference>
<evidence type="ECO:0000256" key="9">
    <source>
        <dbReference type="ARBA" id="ARBA00023146"/>
    </source>
</evidence>
<dbReference type="EMBL" id="RLII01000034">
    <property type="protein sequence ID" value="RXE57821.1"/>
    <property type="molecule type" value="Genomic_DNA"/>
</dbReference>
<dbReference type="GO" id="GO:0016740">
    <property type="term" value="F:transferase activity"/>
    <property type="evidence" value="ECO:0007669"/>
    <property type="project" value="UniProtKB-ARBA"/>
</dbReference>
<evidence type="ECO:0000259" key="16">
    <source>
        <dbReference type="PROSITE" id="PS50862"/>
    </source>
</evidence>
<feature type="binding site" evidence="13">
    <location>
        <position position="261"/>
    </location>
    <ligand>
        <name>L-serine</name>
        <dbReference type="ChEBI" id="CHEBI:33384"/>
    </ligand>
</feature>